<gene>
    <name evidence="2" type="ORF">ACFQ1E_17020</name>
</gene>
<protein>
    <submittedName>
        <fullName evidence="2">Phosphodiester glycosidase family protein</fullName>
    </submittedName>
</protein>
<keyword evidence="2" id="KW-0378">Hydrolase</keyword>
<dbReference type="RefSeq" id="WP_264945867.1">
    <property type="nucleotide sequence ID" value="NZ_JAPDRA010000010.1"/>
</dbReference>
<keyword evidence="3" id="KW-1185">Reference proteome</keyword>
<reference evidence="3" key="1">
    <citation type="journal article" date="2019" name="Int. J. Syst. Evol. Microbiol.">
        <title>The Global Catalogue of Microorganisms (GCM) 10K type strain sequencing project: providing services to taxonomists for standard genome sequencing and annotation.</title>
        <authorList>
            <consortium name="The Broad Institute Genomics Platform"/>
            <consortium name="The Broad Institute Genome Sequencing Center for Infectious Disease"/>
            <person name="Wu L."/>
            <person name="Ma J."/>
        </authorList>
    </citation>
    <scope>NUCLEOTIDE SEQUENCE [LARGE SCALE GENOMIC DNA]</scope>
    <source>
        <strain evidence="3">CCUG 62982</strain>
    </source>
</reference>
<sequence>MKGFRCLAVLALALLAAGCGPPKSRDGIDAACSRITFEEGRFTVCRADPGKHELLLADKGADGKPMREFAALRGRLGPRAARVAFAMNAGMFNEQGNPIGYYVEDGAQQVALNRRKGPGNFHLEPNGVFWGDAAGWHVATTDAFAANTPAHVRFGTQSGPMLMIGGKLHPQLSENGTSLQIRNGVGVAKDGSAWFAISDEPVSFGRFARLFRDRLGCPDALYFDGAVSRLWDPVAAREDEGQPIGPIVVALQKR</sequence>
<organism evidence="2 3">
    <name type="scientific">Sphingomonas canadensis</name>
    <dbReference type="NCBI Taxonomy" id="1219257"/>
    <lineage>
        <taxon>Bacteria</taxon>
        <taxon>Pseudomonadati</taxon>
        <taxon>Pseudomonadota</taxon>
        <taxon>Alphaproteobacteria</taxon>
        <taxon>Sphingomonadales</taxon>
        <taxon>Sphingomonadaceae</taxon>
        <taxon>Sphingomonas</taxon>
    </lineage>
</organism>
<dbReference type="Proteomes" id="UP001596977">
    <property type="component" value="Unassembled WGS sequence"/>
</dbReference>
<dbReference type="InterPro" id="IPR018711">
    <property type="entry name" value="NAGPA"/>
</dbReference>
<dbReference type="PROSITE" id="PS51257">
    <property type="entry name" value="PROKAR_LIPOPROTEIN"/>
    <property type="match status" value="1"/>
</dbReference>
<dbReference type="Pfam" id="PF09992">
    <property type="entry name" value="NAGPA"/>
    <property type="match status" value="1"/>
</dbReference>
<comment type="caution">
    <text evidence="2">The sequence shown here is derived from an EMBL/GenBank/DDBJ whole genome shotgun (WGS) entry which is preliminary data.</text>
</comment>
<evidence type="ECO:0000259" key="1">
    <source>
        <dbReference type="Pfam" id="PF09992"/>
    </source>
</evidence>
<evidence type="ECO:0000313" key="2">
    <source>
        <dbReference type="EMBL" id="MFD0948048.1"/>
    </source>
</evidence>
<feature type="domain" description="Phosphodiester glycosidase" evidence="1">
    <location>
        <begin position="83"/>
        <end position="228"/>
    </location>
</feature>
<name>A0ABW3HCV7_9SPHN</name>
<proteinExistence type="predicted"/>
<accession>A0ABW3HCV7</accession>
<dbReference type="EMBL" id="JBHTJG010000010">
    <property type="protein sequence ID" value="MFD0948048.1"/>
    <property type="molecule type" value="Genomic_DNA"/>
</dbReference>
<dbReference type="GO" id="GO:0016798">
    <property type="term" value="F:hydrolase activity, acting on glycosyl bonds"/>
    <property type="evidence" value="ECO:0007669"/>
    <property type="project" value="UniProtKB-KW"/>
</dbReference>
<evidence type="ECO:0000313" key="3">
    <source>
        <dbReference type="Proteomes" id="UP001596977"/>
    </source>
</evidence>
<keyword evidence="2" id="KW-0326">Glycosidase</keyword>